<proteinExistence type="predicted"/>
<comment type="caution">
    <text evidence="1">The sequence shown here is derived from an EMBL/GenBank/DDBJ whole genome shotgun (WGS) entry which is preliminary data.</text>
</comment>
<evidence type="ECO:0000313" key="2">
    <source>
        <dbReference type="Proteomes" id="UP000237105"/>
    </source>
</evidence>
<dbReference type="AlphaFoldDB" id="A0A2P5B3H0"/>
<keyword evidence="2" id="KW-1185">Reference proteome</keyword>
<accession>A0A2P5B3H0</accession>
<organism evidence="1 2">
    <name type="scientific">Parasponia andersonii</name>
    <name type="common">Sponia andersonii</name>
    <dbReference type="NCBI Taxonomy" id="3476"/>
    <lineage>
        <taxon>Eukaryota</taxon>
        <taxon>Viridiplantae</taxon>
        <taxon>Streptophyta</taxon>
        <taxon>Embryophyta</taxon>
        <taxon>Tracheophyta</taxon>
        <taxon>Spermatophyta</taxon>
        <taxon>Magnoliopsida</taxon>
        <taxon>eudicotyledons</taxon>
        <taxon>Gunneridae</taxon>
        <taxon>Pentapetalae</taxon>
        <taxon>rosids</taxon>
        <taxon>fabids</taxon>
        <taxon>Rosales</taxon>
        <taxon>Cannabaceae</taxon>
        <taxon>Parasponia</taxon>
    </lineage>
</organism>
<evidence type="ECO:0000313" key="1">
    <source>
        <dbReference type="EMBL" id="PON43358.1"/>
    </source>
</evidence>
<sequence length="97" mass="11074">MSIGFDLLSGAPKKLWVSHRSLFSSASETLSTFCMHSWSHSETRIQSSPAFSMPLRSKRTCCGILCFEVHSRKQYSFSSLGHWDFRILGFSSYNQRS</sequence>
<name>A0A2P5B3H0_PARAD</name>
<protein>
    <submittedName>
        <fullName evidence="1">Uncharacterized protein</fullName>
    </submittedName>
</protein>
<dbReference type="EMBL" id="JXTB01000373">
    <property type="protein sequence ID" value="PON43358.1"/>
    <property type="molecule type" value="Genomic_DNA"/>
</dbReference>
<gene>
    <name evidence="1" type="ORF">PanWU01x14_274570</name>
</gene>
<dbReference type="Proteomes" id="UP000237105">
    <property type="component" value="Unassembled WGS sequence"/>
</dbReference>
<reference evidence="2" key="1">
    <citation type="submission" date="2016-06" db="EMBL/GenBank/DDBJ databases">
        <title>Parallel loss of symbiosis genes in relatives of nitrogen-fixing non-legume Parasponia.</title>
        <authorList>
            <person name="Van Velzen R."/>
            <person name="Holmer R."/>
            <person name="Bu F."/>
            <person name="Rutten L."/>
            <person name="Van Zeijl A."/>
            <person name="Liu W."/>
            <person name="Santuari L."/>
            <person name="Cao Q."/>
            <person name="Sharma T."/>
            <person name="Shen D."/>
            <person name="Roswanjaya Y."/>
            <person name="Wardhani T."/>
            <person name="Kalhor M.S."/>
            <person name="Jansen J."/>
            <person name="Van den Hoogen J."/>
            <person name="Gungor B."/>
            <person name="Hartog M."/>
            <person name="Hontelez J."/>
            <person name="Verver J."/>
            <person name="Yang W.-C."/>
            <person name="Schijlen E."/>
            <person name="Repin R."/>
            <person name="Schilthuizen M."/>
            <person name="Schranz E."/>
            <person name="Heidstra R."/>
            <person name="Miyata K."/>
            <person name="Fedorova E."/>
            <person name="Kohlen W."/>
            <person name="Bisseling T."/>
            <person name="Smit S."/>
            <person name="Geurts R."/>
        </authorList>
    </citation>
    <scope>NUCLEOTIDE SEQUENCE [LARGE SCALE GENOMIC DNA]</scope>
    <source>
        <strain evidence="2">cv. WU1-14</strain>
    </source>
</reference>
<dbReference type="OrthoDB" id="10286246at2759"/>